<keyword evidence="1" id="KW-1133">Transmembrane helix</keyword>
<sequence length="155" mass="16425">MSAISTQKPMITEVFVKGASRGWELATKSMLPNLVMAFVLIKILTVSGLLTYVGMAFEPVMSLFGLPGESAMVLVSAWMSSGGAIGVLLAFLSDGVMNGQEAAVILPSIFIMGGQLQYMGRCLGVIGIKDQMLYVIMLIPIVMAFAALAVMSIII</sequence>
<feature type="transmembrane region" description="Helical" evidence="1">
    <location>
        <begin position="31"/>
        <end position="53"/>
    </location>
</feature>
<dbReference type="Pfam" id="PF07670">
    <property type="entry name" value="Gate"/>
    <property type="match status" value="1"/>
</dbReference>
<name>A0ABS2GTM7_9BURK</name>
<feature type="transmembrane region" description="Helical" evidence="1">
    <location>
        <begin position="104"/>
        <end position="126"/>
    </location>
</feature>
<comment type="caution">
    <text evidence="3">The sequence shown here is derived from an EMBL/GenBank/DDBJ whole genome shotgun (WGS) entry which is preliminary data.</text>
</comment>
<dbReference type="NCBIfam" id="NF007811">
    <property type="entry name" value="PRK10519.1"/>
    <property type="match status" value="1"/>
</dbReference>
<feature type="domain" description="Nucleoside transporter/FeoB GTPase Gate" evidence="2">
    <location>
        <begin position="28"/>
        <end position="150"/>
    </location>
</feature>
<organism evidence="3 4">
    <name type="scientific">Parasutterella secunda</name>
    <dbReference type="NCBI Taxonomy" id="626947"/>
    <lineage>
        <taxon>Bacteria</taxon>
        <taxon>Pseudomonadati</taxon>
        <taxon>Pseudomonadota</taxon>
        <taxon>Betaproteobacteria</taxon>
        <taxon>Burkholderiales</taxon>
        <taxon>Sutterellaceae</taxon>
        <taxon>Parasutterella</taxon>
    </lineage>
</organism>
<feature type="transmembrane region" description="Helical" evidence="1">
    <location>
        <begin position="73"/>
        <end position="92"/>
    </location>
</feature>
<accession>A0ABS2GTM7</accession>
<reference evidence="3 4" key="1">
    <citation type="journal article" date="2021" name="Sci. Rep.">
        <title>The distribution of antibiotic resistance genes in chicken gut microbiota commensals.</title>
        <authorList>
            <person name="Juricova H."/>
            <person name="Matiasovicova J."/>
            <person name="Kubasova T."/>
            <person name="Cejkova D."/>
            <person name="Rychlik I."/>
        </authorList>
    </citation>
    <scope>NUCLEOTIDE SEQUENCE [LARGE SCALE GENOMIC DNA]</scope>
    <source>
        <strain evidence="3 4">An562</strain>
    </source>
</reference>
<protein>
    <recommendedName>
        <fullName evidence="2">Nucleoside transporter/FeoB GTPase Gate domain-containing protein</fullName>
    </recommendedName>
</protein>
<dbReference type="InterPro" id="IPR011642">
    <property type="entry name" value="Gate_dom"/>
</dbReference>
<evidence type="ECO:0000259" key="2">
    <source>
        <dbReference type="Pfam" id="PF07670"/>
    </source>
</evidence>
<keyword evidence="1" id="KW-0472">Membrane</keyword>
<evidence type="ECO:0000313" key="3">
    <source>
        <dbReference type="EMBL" id="MBM6928197.1"/>
    </source>
</evidence>
<proteinExistence type="predicted"/>
<evidence type="ECO:0000256" key="1">
    <source>
        <dbReference type="SAM" id="Phobius"/>
    </source>
</evidence>
<keyword evidence="4" id="KW-1185">Reference proteome</keyword>
<dbReference type="RefSeq" id="WP_205049798.1">
    <property type="nucleotide sequence ID" value="NZ_JACJKX010000003.1"/>
</dbReference>
<dbReference type="EMBL" id="JACJKX010000003">
    <property type="protein sequence ID" value="MBM6928197.1"/>
    <property type="molecule type" value="Genomic_DNA"/>
</dbReference>
<gene>
    <name evidence="3" type="ORF">H5985_02790</name>
</gene>
<feature type="transmembrane region" description="Helical" evidence="1">
    <location>
        <begin position="132"/>
        <end position="154"/>
    </location>
</feature>
<keyword evidence="1" id="KW-0812">Transmembrane</keyword>
<dbReference type="PANTHER" id="PTHR35793">
    <property type="entry name" value="INNER MEMBRANE PROTEIN YJIG"/>
    <property type="match status" value="1"/>
</dbReference>
<evidence type="ECO:0000313" key="4">
    <source>
        <dbReference type="Proteomes" id="UP000777002"/>
    </source>
</evidence>
<dbReference type="InterPro" id="IPR052549">
    <property type="entry name" value="SpmB"/>
</dbReference>
<dbReference type="PANTHER" id="PTHR35793:SF2">
    <property type="entry name" value="INNER MEMBRANE PROTEIN YJIG"/>
    <property type="match status" value="1"/>
</dbReference>
<dbReference type="Proteomes" id="UP000777002">
    <property type="component" value="Unassembled WGS sequence"/>
</dbReference>